<name>A0AAE0D5J3_COLKA</name>
<keyword evidence="4" id="KW-1185">Reference proteome</keyword>
<dbReference type="AlphaFoldDB" id="A0AAE0D5J3"/>
<evidence type="ECO:0000256" key="1">
    <source>
        <dbReference type="SAM" id="MobiDB-lite"/>
    </source>
</evidence>
<evidence type="ECO:0000313" key="4">
    <source>
        <dbReference type="Proteomes" id="UP001281614"/>
    </source>
</evidence>
<organism evidence="3 4">
    <name type="scientific">Colletotrichum kahawae</name>
    <name type="common">Coffee berry disease fungus</name>
    <dbReference type="NCBI Taxonomy" id="34407"/>
    <lineage>
        <taxon>Eukaryota</taxon>
        <taxon>Fungi</taxon>
        <taxon>Dikarya</taxon>
        <taxon>Ascomycota</taxon>
        <taxon>Pezizomycotina</taxon>
        <taxon>Sordariomycetes</taxon>
        <taxon>Hypocreomycetidae</taxon>
        <taxon>Glomerellales</taxon>
        <taxon>Glomerellaceae</taxon>
        <taxon>Colletotrichum</taxon>
        <taxon>Colletotrichum gloeosporioides species complex</taxon>
    </lineage>
</organism>
<dbReference type="InterPro" id="IPR000845">
    <property type="entry name" value="Nucleoside_phosphorylase_d"/>
</dbReference>
<dbReference type="InterPro" id="IPR053137">
    <property type="entry name" value="NLR-like"/>
</dbReference>
<dbReference type="InterPro" id="IPR035994">
    <property type="entry name" value="Nucleoside_phosphorylase_sf"/>
</dbReference>
<dbReference type="GO" id="GO:0009116">
    <property type="term" value="P:nucleoside metabolic process"/>
    <property type="evidence" value="ECO:0007669"/>
    <property type="project" value="InterPro"/>
</dbReference>
<accession>A0AAE0D5J3</accession>
<dbReference type="EMBL" id="VYYT01000196">
    <property type="protein sequence ID" value="KAK2757813.1"/>
    <property type="molecule type" value="Genomic_DNA"/>
</dbReference>
<dbReference type="PANTHER" id="PTHR46082">
    <property type="entry name" value="ATP/GTP-BINDING PROTEIN-RELATED"/>
    <property type="match status" value="1"/>
</dbReference>
<protein>
    <submittedName>
        <fullName evidence="3">Pfs domain-containing protein</fullName>
    </submittedName>
</protein>
<feature type="domain" description="Nucleoside phosphorylase" evidence="2">
    <location>
        <begin position="352"/>
        <end position="501"/>
    </location>
</feature>
<sequence length="681" mass="75307">MMAFDMNDLSDELKRQLRLASVGEDELQTTQLRQHGIPLEASGPTISDASLLWKVPAFCLPTPYFFDPEQMIHRLNHLKVARVLRDPMKSNTLDFWLDKTLLRWFGQEEQGILLVQGRYNIRHQIEHFSLEITRFLSAQKPTIFVLSSFSSPGSRMIFGDVQPEQVLRQLSIQALERISTLQPLSFLASILEGFQTANSCSAWSKVLRMITGHITDLYVILDLGAVNAHHIELLRSTLRTVFCENRSRGGLKIMLMSSRKLEPVVDPTEMVLSPTGSSCLPFRSSLSSVQKSLQSKLGKSNTAAMHAANATATSAVSETSVAITPGSRADHRDTEGPKALPISTSDKPHKVTIAIFCALPLESDAVEGQLNEYYQTGSLPTQKVTSDINTYSRGRVGVHHVVLVHLAGMGKSNAAVAAANCKTSFPDIKLALIVGICGGIPSYVNEIRRDIVLGDVVVSEGLIPFDYGRQYPDKFAMKDDLVDILGKPPPAIRSLLNKLKGQNGRKYLAQRTCQYLGKVPHDLQCHAIYPGVNEDKLYEETYRHKHRSSSSCRICTDNKDSVCEAARSSSCEALQCSDDKLVPRPHLDQQGSRGPAIHFGLMASGDQVMKSGEHRNGISERHNVIAFEMEGAGVWDIFPCIVIKGVCDYADSHKNKKWQRYAAATAAACMKALLDEWTMTS</sequence>
<comment type="caution">
    <text evidence="3">The sequence shown here is derived from an EMBL/GenBank/DDBJ whole genome shotgun (WGS) entry which is preliminary data.</text>
</comment>
<reference evidence="3" key="1">
    <citation type="submission" date="2023-02" db="EMBL/GenBank/DDBJ databases">
        <title>Colletotrichum kahawae CIFC_Que2 genome sequencing and assembly.</title>
        <authorList>
            <person name="Baroncelli R."/>
        </authorList>
    </citation>
    <scope>NUCLEOTIDE SEQUENCE</scope>
    <source>
        <strain evidence="3">CIFC_Que2</strain>
    </source>
</reference>
<evidence type="ECO:0000259" key="2">
    <source>
        <dbReference type="Pfam" id="PF01048"/>
    </source>
</evidence>
<dbReference type="Gene3D" id="3.40.50.1580">
    <property type="entry name" value="Nucleoside phosphorylase domain"/>
    <property type="match status" value="1"/>
</dbReference>
<evidence type="ECO:0000313" key="3">
    <source>
        <dbReference type="EMBL" id="KAK2757813.1"/>
    </source>
</evidence>
<proteinExistence type="predicted"/>
<feature type="region of interest" description="Disordered" evidence="1">
    <location>
        <begin position="316"/>
        <end position="343"/>
    </location>
</feature>
<dbReference type="GO" id="GO:0003824">
    <property type="term" value="F:catalytic activity"/>
    <property type="evidence" value="ECO:0007669"/>
    <property type="project" value="InterPro"/>
</dbReference>
<dbReference type="PANTHER" id="PTHR46082:SF6">
    <property type="entry name" value="AAA+ ATPASE DOMAIN-CONTAINING PROTEIN-RELATED"/>
    <property type="match status" value="1"/>
</dbReference>
<gene>
    <name evidence="3" type="ORF">CKAH01_16931</name>
</gene>
<dbReference type="SUPFAM" id="SSF53167">
    <property type="entry name" value="Purine and uridine phosphorylases"/>
    <property type="match status" value="1"/>
</dbReference>
<dbReference type="Proteomes" id="UP001281614">
    <property type="component" value="Unassembled WGS sequence"/>
</dbReference>
<dbReference type="Pfam" id="PF01048">
    <property type="entry name" value="PNP_UDP_1"/>
    <property type="match status" value="1"/>
</dbReference>